<reference evidence="2 3" key="1">
    <citation type="submission" date="2019-09" db="EMBL/GenBank/DDBJ databases">
        <title>Genome sequencing of strain KACC 19306.</title>
        <authorList>
            <person name="Heo J."/>
            <person name="Kim S.-J."/>
            <person name="Kim J.-S."/>
            <person name="Hong S.-B."/>
            <person name="Kwon S.-W."/>
        </authorList>
    </citation>
    <scope>NUCLEOTIDE SEQUENCE [LARGE SCALE GENOMIC DNA]</scope>
    <source>
        <strain evidence="2 3">KACC 19306</strain>
    </source>
</reference>
<evidence type="ECO:0000313" key="2">
    <source>
        <dbReference type="EMBL" id="QEO13957.1"/>
    </source>
</evidence>
<feature type="region of interest" description="Disordered" evidence="1">
    <location>
        <begin position="1"/>
        <end position="20"/>
    </location>
</feature>
<dbReference type="AlphaFoldDB" id="A0A5C1YG39"/>
<dbReference type="SUPFAM" id="SSF54427">
    <property type="entry name" value="NTF2-like"/>
    <property type="match status" value="1"/>
</dbReference>
<dbReference type="RefSeq" id="WP_149159980.1">
    <property type="nucleotide sequence ID" value="NZ_CP043505.1"/>
</dbReference>
<sequence>MTTTAPTDTESGAETGAETVSRRWTELWNGQLPATELVTADARVEFGRTQPVPDWETTVGPAELQAVIDGIRARFPDVVYSLPTSPIPAADGRLTLLWDVGSEAGGFHRTGIDLLVVREGRVVSGRSVTGDHALHPLG</sequence>
<dbReference type="InterPro" id="IPR032710">
    <property type="entry name" value="NTF2-like_dom_sf"/>
</dbReference>
<dbReference type="Proteomes" id="UP000324678">
    <property type="component" value="Chromosome"/>
</dbReference>
<dbReference type="KEGG" id="ail:FLP10_05620"/>
<protein>
    <recommendedName>
        <fullName evidence="4">Nuclear transport factor 2 family protein</fullName>
    </recommendedName>
</protein>
<dbReference type="Gene3D" id="3.10.450.50">
    <property type="match status" value="1"/>
</dbReference>
<feature type="compositionally biased region" description="Polar residues" evidence="1">
    <location>
        <begin position="1"/>
        <end position="12"/>
    </location>
</feature>
<dbReference type="EMBL" id="CP043505">
    <property type="protein sequence ID" value="QEO13957.1"/>
    <property type="molecule type" value="Genomic_DNA"/>
</dbReference>
<organism evidence="2 3">
    <name type="scientific">Agromyces intestinalis</name>
    <dbReference type="NCBI Taxonomy" id="2592652"/>
    <lineage>
        <taxon>Bacteria</taxon>
        <taxon>Bacillati</taxon>
        <taxon>Actinomycetota</taxon>
        <taxon>Actinomycetes</taxon>
        <taxon>Micrococcales</taxon>
        <taxon>Microbacteriaceae</taxon>
        <taxon>Agromyces</taxon>
    </lineage>
</organism>
<evidence type="ECO:0000313" key="3">
    <source>
        <dbReference type="Proteomes" id="UP000324678"/>
    </source>
</evidence>
<evidence type="ECO:0008006" key="4">
    <source>
        <dbReference type="Google" id="ProtNLM"/>
    </source>
</evidence>
<proteinExistence type="predicted"/>
<keyword evidence="3" id="KW-1185">Reference proteome</keyword>
<gene>
    <name evidence="2" type="ORF">FLP10_05620</name>
</gene>
<evidence type="ECO:0000256" key="1">
    <source>
        <dbReference type="SAM" id="MobiDB-lite"/>
    </source>
</evidence>
<dbReference type="OrthoDB" id="4153705at2"/>
<accession>A0A5C1YG39</accession>
<name>A0A5C1YG39_9MICO</name>